<dbReference type="Proteomes" id="UP001305647">
    <property type="component" value="Unassembled WGS sequence"/>
</dbReference>
<keyword evidence="2" id="KW-1185">Reference proteome</keyword>
<accession>A0AAN6SZM2</accession>
<evidence type="ECO:0000313" key="1">
    <source>
        <dbReference type="EMBL" id="KAK4099655.1"/>
    </source>
</evidence>
<organism evidence="1 2">
    <name type="scientific">Parathielavia hyrcaniae</name>
    <dbReference type="NCBI Taxonomy" id="113614"/>
    <lineage>
        <taxon>Eukaryota</taxon>
        <taxon>Fungi</taxon>
        <taxon>Dikarya</taxon>
        <taxon>Ascomycota</taxon>
        <taxon>Pezizomycotina</taxon>
        <taxon>Sordariomycetes</taxon>
        <taxon>Sordariomycetidae</taxon>
        <taxon>Sordariales</taxon>
        <taxon>Chaetomiaceae</taxon>
        <taxon>Parathielavia</taxon>
    </lineage>
</organism>
<reference evidence="1" key="1">
    <citation type="journal article" date="2023" name="Mol. Phylogenet. Evol.">
        <title>Genome-scale phylogeny and comparative genomics of the fungal order Sordariales.</title>
        <authorList>
            <person name="Hensen N."/>
            <person name="Bonometti L."/>
            <person name="Westerberg I."/>
            <person name="Brannstrom I.O."/>
            <person name="Guillou S."/>
            <person name="Cros-Aarteil S."/>
            <person name="Calhoun S."/>
            <person name="Haridas S."/>
            <person name="Kuo A."/>
            <person name="Mondo S."/>
            <person name="Pangilinan J."/>
            <person name="Riley R."/>
            <person name="LaButti K."/>
            <person name="Andreopoulos B."/>
            <person name="Lipzen A."/>
            <person name="Chen C."/>
            <person name="Yan M."/>
            <person name="Daum C."/>
            <person name="Ng V."/>
            <person name="Clum A."/>
            <person name="Steindorff A."/>
            <person name="Ohm R.A."/>
            <person name="Martin F."/>
            <person name="Silar P."/>
            <person name="Natvig D.O."/>
            <person name="Lalanne C."/>
            <person name="Gautier V."/>
            <person name="Ament-Velasquez S.L."/>
            <person name="Kruys A."/>
            <person name="Hutchinson M.I."/>
            <person name="Powell A.J."/>
            <person name="Barry K."/>
            <person name="Miller A.N."/>
            <person name="Grigoriev I.V."/>
            <person name="Debuchy R."/>
            <person name="Gladieux P."/>
            <person name="Hiltunen Thoren M."/>
            <person name="Johannesson H."/>
        </authorList>
    </citation>
    <scope>NUCLEOTIDE SEQUENCE</scope>
    <source>
        <strain evidence="1">CBS 757.83</strain>
    </source>
</reference>
<sequence>MMGTYPPWGALNIPCSSSRAVAVAVPTEPQTWGGAAGGYSAQEHPMLDVTLGALSMDWMVFGREREARAEMRCSGAEEMPSFFAIEGPSDQTPLPPNILWMKVLEEAINIAPAWCRMRVTLAASPQGRRTNRGRRGWGGYRTSAVLGGLSMRQQSKIPRFVSVTLPSCRHFSWASKARCCRTRNTHRSIGRQTA</sequence>
<proteinExistence type="predicted"/>
<name>A0AAN6SZM2_9PEZI</name>
<protein>
    <submittedName>
        <fullName evidence="1">Uncharacterized protein</fullName>
    </submittedName>
</protein>
<dbReference type="AlphaFoldDB" id="A0AAN6SZM2"/>
<comment type="caution">
    <text evidence="1">The sequence shown here is derived from an EMBL/GenBank/DDBJ whole genome shotgun (WGS) entry which is preliminary data.</text>
</comment>
<dbReference type="EMBL" id="MU863647">
    <property type="protein sequence ID" value="KAK4099655.1"/>
    <property type="molecule type" value="Genomic_DNA"/>
</dbReference>
<gene>
    <name evidence="1" type="ORF">N658DRAFT_157395</name>
</gene>
<reference evidence="1" key="2">
    <citation type="submission" date="2023-05" db="EMBL/GenBank/DDBJ databases">
        <authorList>
            <consortium name="Lawrence Berkeley National Laboratory"/>
            <person name="Steindorff A."/>
            <person name="Hensen N."/>
            <person name="Bonometti L."/>
            <person name="Westerberg I."/>
            <person name="Brannstrom I.O."/>
            <person name="Guillou S."/>
            <person name="Cros-Aarteil S."/>
            <person name="Calhoun S."/>
            <person name="Haridas S."/>
            <person name="Kuo A."/>
            <person name="Mondo S."/>
            <person name="Pangilinan J."/>
            <person name="Riley R."/>
            <person name="Labutti K."/>
            <person name="Andreopoulos B."/>
            <person name="Lipzen A."/>
            <person name="Chen C."/>
            <person name="Yanf M."/>
            <person name="Daum C."/>
            <person name="Ng V."/>
            <person name="Clum A."/>
            <person name="Ohm R."/>
            <person name="Martin F."/>
            <person name="Silar P."/>
            <person name="Natvig D."/>
            <person name="Lalanne C."/>
            <person name="Gautier V."/>
            <person name="Ament-Velasquez S.L."/>
            <person name="Kruys A."/>
            <person name="Hutchinson M.I."/>
            <person name="Powell A.J."/>
            <person name="Barry K."/>
            <person name="Miller A.N."/>
            <person name="Grigoriev I.V."/>
            <person name="Debuchy R."/>
            <person name="Gladieux P."/>
            <person name="Thoren M.H."/>
            <person name="Johannesson H."/>
        </authorList>
    </citation>
    <scope>NUCLEOTIDE SEQUENCE</scope>
    <source>
        <strain evidence="1">CBS 757.83</strain>
    </source>
</reference>
<evidence type="ECO:0000313" key="2">
    <source>
        <dbReference type="Proteomes" id="UP001305647"/>
    </source>
</evidence>